<protein>
    <submittedName>
        <fullName evidence="1">Uncharacterized protein</fullName>
    </submittedName>
</protein>
<gene>
    <name evidence="1" type="ORF">BaRGS_00010539</name>
</gene>
<dbReference type="Proteomes" id="UP001519460">
    <property type="component" value="Unassembled WGS sequence"/>
</dbReference>
<evidence type="ECO:0000313" key="1">
    <source>
        <dbReference type="EMBL" id="KAK7498279.1"/>
    </source>
</evidence>
<accession>A0ABD0LH44</accession>
<dbReference type="EMBL" id="JACVVK020000052">
    <property type="protein sequence ID" value="KAK7498279.1"/>
    <property type="molecule type" value="Genomic_DNA"/>
</dbReference>
<sequence>MWRNGCAYVSELGRQRTGLGGEGLGLRERPYKEKRSLSRHNHFMRLGSKGTAGTTHSPMSTALKQKEMQSHELTVWLFCQLVSPPDLLSPKTPVRDMDTKRQTGCSHVTRKRVACLLPGRHKQSVYVG</sequence>
<proteinExistence type="predicted"/>
<name>A0ABD0LH44_9CAEN</name>
<evidence type="ECO:0000313" key="2">
    <source>
        <dbReference type="Proteomes" id="UP001519460"/>
    </source>
</evidence>
<feature type="non-terminal residue" evidence="1">
    <location>
        <position position="128"/>
    </location>
</feature>
<keyword evidence="2" id="KW-1185">Reference proteome</keyword>
<organism evidence="1 2">
    <name type="scientific">Batillaria attramentaria</name>
    <dbReference type="NCBI Taxonomy" id="370345"/>
    <lineage>
        <taxon>Eukaryota</taxon>
        <taxon>Metazoa</taxon>
        <taxon>Spiralia</taxon>
        <taxon>Lophotrochozoa</taxon>
        <taxon>Mollusca</taxon>
        <taxon>Gastropoda</taxon>
        <taxon>Caenogastropoda</taxon>
        <taxon>Sorbeoconcha</taxon>
        <taxon>Cerithioidea</taxon>
        <taxon>Batillariidae</taxon>
        <taxon>Batillaria</taxon>
    </lineage>
</organism>
<reference evidence="1 2" key="1">
    <citation type="journal article" date="2023" name="Sci. Data">
        <title>Genome assembly of the Korean intertidal mud-creeper Batillaria attramentaria.</title>
        <authorList>
            <person name="Patra A.K."/>
            <person name="Ho P.T."/>
            <person name="Jun S."/>
            <person name="Lee S.J."/>
            <person name="Kim Y."/>
            <person name="Won Y.J."/>
        </authorList>
    </citation>
    <scope>NUCLEOTIDE SEQUENCE [LARGE SCALE GENOMIC DNA]</scope>
    <source>
        <strain evidence="1">Wonlab-2016</strain>
    </source>
</reference>
<dbReference type="AlphaFoldDB" id="A0ABD0LH44"/>
<comment type="caution">
    <text evidence="1">The sequence shown here is derived from an EMBL/GenBank/DDBJ whole genome shotgun (WGS) entry which is preliminary data.</text>
</comment>